<dbReference type="SMART" id="SM00164">
    <property type="entry name" value="TBC"/>
    <property type="match status" value="1"/>
</dbReference>
<gene>
    <name evidence="3" type="ORF">BCR42DRAFT_106282</name>
</gene>
<feature type="region of interest" description="Disordered" evidence="1">
    <location>
        <begin position="90"/>
        <end position="145"/>
    </location>
</feature>
<feature type="compositionally biased region" description="Polar residues" evidence="1">
    <location>
        <begin position="55"/>
        <end position="67"/>
    </location>
</feature>
<dbReference type="Pfam" id="PF00566">
    <property type="entry name" value="RabGAP-TBC"/>
    <property type="match status" value="1"/>
</dbReference>
<evidence type="ECO:0000256" key="1">
    <source>
        <dbReference type="SAM" id="MobiDB-lite"/>
    </source>
</evidence>
<dbReference type="PANTHER" id="PTHR47219">
    <property type="entry name" value="RAB GTPASE-ACTIVATING PROTEIN 1-LIKE"/>
    <property type="match status" value="1"/>
</dbReference>
<dbReference type="PROSITE" id="PS50086">
    <property type="entry name" value="TBC_RABGAP"/>
    <property type="match status" value="1"/>
</dbReference>
<dbReference type="PANTHER" id="PTHR47219:SF20">
    <property type="entry name" value="TBC1 DOMAIN FAMILY MEMBER 2B"/>
    <property type="match status" value="1"/>
</dbReference>
<dbReference type="InterPro" id="IPR035969">
    <property type="entry name" value="Rab-GAP_TBC_sf"/>
</dbReference>
<evidence type="ECO:0000259" key="2">
    <source>
        <dbReference type="PROSITE" id="PS50086"/>
    </source>
</evidence>
<dbReference type="Gene3D" id="1.10.472.80">
    <property type="entry name" value="Ypt/Rab-GAP domain of gyp1p, domain 3"/>
    <property type="match status" value="1"/>
</dbReference>
<evidence type="ECO:0000313" key="3">
    <source>
        <dbReference type="EMBL" id="ORZ10790.1"/>
    </source>
</evidence>
<feature type="domain" description="Rab-GAP TBC" evidence="2">
    <location>
        <begin position="313"/>
        <end position="530"/>
    </location>
</feature>
<dbReference type="EMBL" id="MCGE01000023">
    <property type="protein sequence ID" value="ORZ10790.1"/>
    <property type="molecule type" value="Genomic_DNA"/>
</dbReference>
<comment type="caution">
    <text evidence="3">The sequence shown here is derived from an EMBL/GenBank/DDBJ whole genome shotgun (WGS) entry which is preliminary data.</text>
</comment>
<keyword evidence="4" id="KW-1185">Reference proteome</keyword>
<feature type="region of interest" description="Disordered" evidence="1">
    <location>
        <begin position="174"/>
        <end position="199"/>
    </location>
</feature>
<dbReference type="FunFam" id="1.10.8.270:FF:000016">
    <property type="entry name" value="TBC1 domain family member 2A"/>
    <property type="match status" value="1"/>
</dbReference>
<dbReference type="STRING" id="90262.A0A1X2I7E7"/>
<dbReference type="Proteomes" id="UP000193560">
    <property type="component" value="Unassembled WGS sequence"/>
</dbReference>
<sequence length="530" mass="60164">MSFNKKSNTKNTLKRSFTTRHDNYSAKKPSSRPRASSFTTLFRRQQLQQEQRQTSAADTPFSKNTNVSSTLSQSSSSFLTVNDAVIGGATSSVDSGSDDDDDDADYIHYDNQHLHPSSSSSSTTKKKRNPGLQMNTSVSSFHDDHASSTATATALSVPLTAPPLEKKLSTTFKEKLNLTRRSQSTKATNNSNATSTRHSQNVFQLWKHQQNNVNHSGFFSNGSIGDKENGLPKLYDDGKGLYPPPQTTDPNRRDQYGFTRSTQWITTQEYDAFEQQYHPITCRRSQKWRSLLEENNGEWPQRTSKFKRYVRKGIPPEFRRQAWLHYSGAEEKMNCHVGVYEQCVEKAMALGVDSEHLDIIERDLHRTFPDNDKFRSTSRSPVATPRPQDDDVPAIQALRRLLYAFSVYSPSIGYCQSLNYIAGLLLLFMAEEEAFWTFVVLVHDILPPNVYDVTMEGASIDQNILMMLLSERCPLIWQRIGGGRTFWECEDPDGLGMPTSSLVTSHWFLTLFINILPTESVLRVWDCLFL</sequence>
<dbReference type="SUPFAM" id="SSF47923">
    <property type="entry name" value="Ypt/Rab-GAP domain of gyp1p"/>
    <property type="match status" value="2"/>
</dbReference>
<protein>
    <submittedName>
        <fullName evidence="3">Rab-GTPase-TBC domain-containing protein</fullName>
    </submittedName>
</protein>
<dbReference type="InterPro" id="IPR000195">
    <property type="entry name" value="Rab-GAP-TBC_dom"/>
</dbReference>
<dbReference type="Gene3D" id="1.10.8.270">
    <property type="entry name" value="putative rabgap domain of human tbc1 domain family member 14 like domains"/>
    <property type="match status" value="1"/>
</dbReference>
<dbReference type="OrthoDB" id="294251at2759"/>
<dbReference type="AlphaFoldDB" id="A0A1X2I7E7"/>
<name>A0A1X2I7E7_9FUNG</name>
<feature type="compositionally biased region" description="Low complexity" evidence="1">
    <location>
        <begin position="182"/>
        <end position="196"/>
    </location>
</feature>
<evidence type="ECO:0000313" key="4">
    <source>
        <dbReference type="Proteomes" id="UP000193560"/>
    </source>
</evidence>
<feature type="compositionally biased region" description="Polar residues" evidence="1">
    <location>
        <begin position="1"/>
        <end position="16"/>
    </location>
</feature>
<feature type="region of interest" description="Disordered" evidence="1">
    <location>
        <begin position="1"/>
        <end position="74"/>
    </location>
</feature>
<feature type="compositionally biased region" description="Low complexity" evidence="1">
    <location>
        <begin position="38"/>
        <end position="54"/>
    </location>
</feature>
<dbReference type="GO" id="GO:0031267">
    <property type="term" value="F:small GTPase binding"/>
    <property type="evidence" value="ECO:0007669"/>
    <property type="project" value="TreeGrafter"/>
</dbReference>
<dbReference type="Gene3D" id="1.10.10.750">
    <property type="entry name" value="Ypt/Rab-GAP domain of gyp1p, domain 1"/>
    <property type="match status" value="1"/>
</dbReference>
<dbReference type="InterPro" id="IPR050302">
    <property type="entry name" value="Rab_GAP_TBC_domain"/>
</dbReference>
<reference evidence="3 4" key="1">
    <citation type="submission" date="2016-07" db="EMBL/GenBank/DDBJ databases">
        <title>Pervasive Adenine N6-methylation of Active Genes in Fungi.</title>
        <authorList>
            <consortium name="DOE Joint Genome Institute"/>
            <person name="Mondo S.J."/>
            <person name="Dannebaum R.O."/>
            <person name="Kuo R.C."/>
            <person name="Labutti K."/>
            <person name="Haridas S."/>
            <person name="Kuo A."/>
            <person name="Salamov A."/>
            <person name="Ahrendt S.R."/>
            <person name="Lipzen A."/>
            <person name="Sullivan W."/>
            <person name="Andreopoulos W.B."/>
            <person name="Clum A."/>
            <person name="Lindquist E."/>
            <person name="Daum C."/>
            <person name="Ramamoorthy G.K."/>
            <person name="Gryganskyi A."/>
            <person name="Culley D."/>
            <person name="Magnuson J.K."/>
            <person name="James T.Y."/>
            <person name="O'Malley M.A."/>
            <person name="Stajich J.E."/>
            <person name="Spatafora J.W."/>
            <person name="Visel A."/>
            <person name="Grigoriev I.V."/>
        </authorList>
    </citation>
    <scope>NUCLEOTIDE SEQUENCE [LARGE SCALE GENOMIC DNA]</scope>
    <source>
        <strain evidence="3 4">NRRL 1336</strain>
    </source>
</reference>
<accession>A0A1X2I7E7</accession>
<organism evidence="3 4">
    <name type="scientific">Absidia repens</name>
    <dbReference type="NCBI Taxonomy" id="90262"/>
    <lineage>
        <taxon>Eukaryota</taxon>
        <taxon>Fungi</taxon>
        <taxon>Fungi incertae sedis</taxon>
        <taxon>Mucoromycota</taxon>
        <taxon>Mucoromycotina</taxon>
        <taxon>Mucoromycetes</taxon>
        <taxon>Mucorales</taxon>
        <taxon>Cunninghamellaceae</taxon>
        <taxon>Absidia</taxon>
    </lineage>
</organism>
<dbReference type="GO" id="GO:0005096">
    <property type="term" value="F:GTPase activator activity"/>
    <property type="evidence" value="ECO:0007669"/>
    <property type="project" value="TreeGrafter"/>
</dbReference>
<proteinExistence type="predicted"/>